<dbReference type="Gene3D" id="3.40.30.10">
    <property type="entry name" value="Glutaredoxin"/>
    <property type="match status" value="1"/>
</dbReference>
<dbReference type="EMBL" id="DS989861">
    <property type="protein sequence ID" value="EDX72889.1"/>
    <property type="molecule type" value="Genomic_DNA"/>
</dbReference>
<accession>B4VYV9</accession>
<evidence type="ECO:0000259" key="1">
    <source>
        <dbReference type="SMART" id="SM01248"/>
    </source>
</evidence>
<dbReference type="SUPFAM" id="SSF52833">
    <property type="entry name" value="Thioredoxin-like"/>
    <property type="match status" value="1"/>
</dbReference>
<dbReference type="InterPro" id="IPR011649">
    <property type="entry name" value="KaiB_domain"/>
</dbReference>
<dbReference type="HOGENOM" id="CLU_144073_1_1_3"/>
<dbReference type="PANTHER" id="PTHR41709:SF2">
    <property type="entry name" value="CIRCADIAN CLOCK PROTEIN KAIB2"/>
    <property type="match status" value="1"/>
</dbReference>
<gene>
    <name evidence="2" type="ORF">MC7420_3335</name>
</gene>
<dbReference type="OrthoDB" id="5458519at2"/>
<dbReference type="RefSeq" id="WP_006104052.1">
    <property type="nucleotide sequence ID" value="NZ_DS989861.1"/>
</dbReference>
<dbReference type="AlphaFoldDB" id="B4VYV9"/>
<dbReference type="GO" id="GO:0048511">
    <property type="term" value="P:rhythmic process"/>
    <property type="evidence" value="ECO:0007669"/>
    <property type="project" value="InterPro"/>
</dbReference>
<organism evidence="2 3">
    <name type="scientific">Coleofasciculus chthonoplastes PCC 7420</name>
    <dbReference type="NCBI Taxonomy" id="118168"/>
    <lineage>
        <taxon>Bacteria</taxon>
        <taxon>Bacillati</taxon>
        <taxon>Cyanobacteriota</taxon>
        <taxon>Cyanophyceae</taxon>
        <taxon>Coleofasciculales</taxon>
        <taxon>Coleofasciculaceae</taxon>
        <taxon>Coleofasciculus</taxon>
    </lineage>
</organism>
<evidence type="ECO:0000313" key="2">
    <source>
        <dbReference type="EMBL" id="EDX72889.1"/>
    </source>
</evidence>
<reference evidence="2 3" key="1">
    <citation type="submission" date="2008-07" db="EMBL/GenBank/DDBJ databases">
        <authorList>
            <person name="Tandeau de Marsac N."/>
            <person name="Ferriera S."/>
            <person name="Johnson J."/>
            <person name="Kravitz S."/>
            <person name="Beeson K."/>
            <person name="Sutton G."/>
            <person name="Rogers Y.-H."/>
            <person name="Friedman R."/>
            <person name="Frazier M."/>
            <person name="Venter J.C."/>
        </authorList>
    </citation>
    <scope>NUCLEOTIDE SEQUENCE [LARGE SCALE GENOMIC DNA]</scope>
    <source>
        <strain evidence="2 3">PCC 7420</strain>
    </source>
</reference>
<keyword evidence="3" id="KW-1185">Reference proteome</keyword>
<dbReference type="SMART" id="SM01248">
    <property type="entry name" value="KaiB"/>
    <property type="match status" value="1"/>
</dbReference>
<dbReference type="PANTHER" id="PTHR41709">
    <property type="entry name" value="KAIB-LIKE PROTEIN 1"/>
    <property type="match status" value="1"/>
</dbReference>
<protein>
    <submittedName>
        <fullName evidence="2">KaiB domain protein</fullName>
    </submittedName>
</protein>
<dbReference type="CDD" id="cd02978">
    <property type="entry name" value="KaiB_like"/>
    <property type="match status" value="1"/>
</dbReference>
<dbReference type="Pfam" id="PF07689">
    <property type="entry name" value="KaiB"/>
    <property type="match status" value="1"/>
</dbReference>
<name>B4VYV9_9CYAN</name>
<dbReference type="Proteomes" id="UP000003835">
    <property type="component" value="Unassembled WGS sequence"/>
</dbReference>
<evidence type="ECO:0000313" key="3">
    <source>
        <dbReference type="Proteomes" id="UP000003835"/>
    </source>
</evidence>
<dbReference type="STRING" id="118168.MC7420_3335"/>
<dbReference type="InterPro" id="IPR036249">
    <property type="entry name" value="Thioredoxin-like_sf"/>
</dbReference>
<dbReference type="InterPro" id="IPR039022">
    <property type="entry name" value="KaiB-like"/>
</dbReference>
<proteinExistence type="predicted"/>
<feature type="domain" description="KaiB" evidence="1">
    <location>
        <begin position="36"/>
        <end position="117"/>
    </location>
</feature>
<dbReference type="eggNOG" id="COG4251">
    <property type="taxonomic scope" value="Bacteria"/>
</dbReference>
<sequence>MNDFDKNNDKSSELIENSQSSLDSFANLEVQTYVFRLYVAQNSFKSIQAVKNIKSICEEHLKGRYELEIIDIYENPERLEQEQIFAVPTLIKELPPPLQRLIGDMTDKEKVKICLSI</sequence>